<evidence type="ECO:0000256" key="1">
    <source>
        <dbReference type="ARBA" id="ARBA00022448"/>
    </source>
</evidence>
<dbReference type="PANTHER" id="PTHR12226:SF2">
    <property type="entry name" value="MANNOSE-P-DOLICHOL UTILIZATION DEFECT 1 PROTEIN"/>
    <property type="match status" value="1"/>
</dbReference>
<evidence type="ECO:0000256" key="2">
    <source>
        <dbReference type="ARBA" id="ARBA00022737"/>
    </source>
</evidence>
<keyword evidence="2" id="KW-0677">Repeat</keyword>
<reference evidence="5 6" key="1">
    <citation type="submission" date="2018-07" db="EMBL/GenBank/DDBJ databases">
        <title>The complete nuclear genome of the prasinophyte Chloropicon primus (CCMP1205).</title>
        <authorList>
            <person name="Pombert J.-F."/>
            <person name="Otis C."/>
            <person name="Turmel M."/>
            <person name="Lemieux C."/>
        </authorList>
    </citation>
    <scope>NUCLEOTIDE SEQUENCE [LARGE SCALE GENOMIC DNA]</scope>
    <source>
        <strain evidence="5 6">CCMP1205</strain>
    </source>
</reference>
<protein>
    <submittedName>
        <fullName evidence="5">Uncharacterized protein</fullName>
    </submittedName>
</protein>
<feature type="region of interest" description="Disordered" evidence="4">
    <location>
        <begin position="1"/>
        <end position="29"/>
    </location>
</feature>
<sequence length="858" mass="95277">MVAVEGEGEDRASCSPRASTSDEEEAKDGHILAEKVLEQAIELKAQKLRIDQLLREQKNRSLDRPRNGTADRGAAMAKLQERLYKAEKRASDFSKRYNTANQALKSKDKELKTLRTKASQLEKANEKTAKTCQMLQNYVGRLESRLQASLNTKDDTERMKELSASLSVLLDDNESLQRDLKKQIEENILLSESLNEVRKLIDNEALSLGLESGEILVELTNQKQMCSTLEEQVEAQKKDNQLLLDYIKDIRLSSQLDDASVLKSKLANPVLSERMPAAAAAAETTTEDLANQRRLEMIREEIEGLSLTVKAQEERERLLIQTSQEERAELAAVRRELSETQSRADTLTFQNETFKKKAAHLKGIFKSLNAFCSQVSKMNTLSDLGSLDSSDALDEIERTIVNMSTNILGPENRAFLKVYLSILAVALGQRRECIQRVEEMGILKETVKEMSFKVSRLSKEKAVAEKELSRQQALRSHTKTVSDNAPSFSPQSSRSTPVLFEFKTKSFADSIQDDQGSAPGPKSVRSDQTSRKLGDLERELQVVKSIAKRSHEKTRAWQESGGVGEGEDKAMNGERHQDQDQDQDQEGVGSTTKMVMAGRLQSPEPHESPDTDFFLSPMSRLVDSAEASPAVDFTAHQVTHFTPGKYTIKERLELLEAREAEGLSLSTWWFKAAGFSIFLVYAIRNDFPVAQFGDTAILTAESLLVLALIAYFKTSEEKLEEGFEAKFWGGLAALAVGVTWGVTAASEDALKVAQAGAVLTQKGALLPQIRLNFERKGCDYSPVTSFSALVGSAIKCFTTVELAHGDPLLLVSFGSGAALNFILLSQALYFGVIQEQKTLGQVFSADFMEREREEKAVV</sequence>
<feature type="compositionally biased region" description="Basic and acidic residues" evidence="4">
    <location>
        <begin position="566"/>
        <end position="579"/>
    </location>
</feature>
<proteinExistence type="predicted"/>
<feature type="coiled-coil region" evidence="3">
    <location>
        <begin position="159"/>
        <end position="186"/>
    </location>
</feature>
<organism evidence="5 6">
    <name type="scientific">Chloropicon primus</name>
    <dbReference type="NCBI Taxonomy" id="1764295"/>
    <lineage>
        <taxon>Eukaryota</taxon>
        <taxon>Viridiplantae</taxon>
        <taxon>Chlorophyta</taxon>
        <taxon>Chloropicophyceae</taxon>
        <taxon>Chloropicales</taxon>
        <taxon>Chloropicaceae</taxon>
        <taxon>Chloropicon</taxon>
    </lineage>
</organism>
<feature type="region of interest" description="Disordered" evidence="4">
    <location>
        <begin position="510"/>
        <end position="589"/>
    </location>
</feature>
<feature type="region of interest" description="Disordered" evidence="4">
    <location>
        <begin position="469"/>
        <end position="495"/>
    </location>
</feature>
<keyword evidence="1" id="KW-0813">Transport</keyword>
<dbReference type="OrthoDB" id="47156at2759"/>
<dbReference type="EMBL" id="CP031038">
    <property type="protein sequence ID" value="QDZ21363.1"/>
    <property type="molecule type" value="Genomic_DNA"/>
</dbReference>
<evidence type="ECO:0000256" key="4">
    <source>
        <dbReference type="SAM" id="MobiDB-lite"/>
    </source>
</evidence>
<feature type="compositionally biased region" description="Basic and acidic residues" evidence="4">
    <location>
        <begin position="524"/>
        <end position="541"/>
    </location>
</feature>
<gene>
    <name evidence="5" type="ORF">A3770_05p38810</name>
</gene>
<dbReference type="InterPro" id="IPR016817">
    <property type="entry name" value="MannP-dilichol_defect-1"/>
</dbReference>
<accession>A0A5B8MLL1</accession>
<feature type="coiled-coil region" evidence="3">
    <location>
        <begin position="76"/>
        <end position="131"/>
    </location>
</feature>
<name>A0A5B8MLL1_9CHLO</name>
<evidence type="ECO:0000256" key="3">
    <source>
        <dbReference type="SAM" id="Coils"/>
    </source>
</evidence>
<evidence type="ECO:0000313" key="5">
    <source>
        <dbReference type="EMBL" id="QDZ21363.1"/>
    </source>
</evidence>
<keyword evidence="3" id="KW-0175">Coiled coil</keyword>
<dbReference type="PANTHER" id="PTHR12226">
    <property type="entry name" value="MANNOSE-P-DOLICHOL UTILIZATION DEFECT 1 LEC35 -RELATED"/>
    <property type="match status" value="1"/>
</dbReference>
<keyword evidence="6" id="KW-1185">Reference proteome</keyword>
<feature type="compositionally biased region" description="Polar residues" evidence="4">
    <location>
        <begin position="470"/>
        <end position="495"/>
    </location>
</feature>
<dbReference type="Proteomes" id="UP000316726">
    <property type="component" value="Chromosome 5"/>
</dbReference>
<feature type="coiled-coil region" evidence="3">
    <location>
        <begin position="295"/>
        <end position="343"/>
    </location>
</feature>
<dbReference type="AlphaFoldDB" id="A0A5B8MLL1"/>
<evidence type="ECO:0000313" key="6">
    <source>
        <dbReference type="Proteomes" id="UP000316726"/>
    </source>
</evidence>